<evidence type="ECO:0000256" key="8">
    <source>
        <dbReference type="ARBA" id="ARBA00023242"/>
    </source>
</evidence>
<evidence type="ECO:0000256" key="10">
    <source>
        <dbReference type="SAM" id="MobiDB-lite"/>
    </source>
</evidence>
<sequence length="467" mass="52179">MLTLQRSATAGPSAIAGPSRLPTQPPILAPTPKRARSKIRSPSFSPFESSSCSVPPATPVRPRATTTPSRPPSRTERRYQCIHAGCDKAYFKPSRLKEHELTHTGERPHACPHCDQTYLRASHLTAHMRTHLPSSARSFECSYDGCDKAFWTATHLKRHQEMHEKVEVYPCPHCSASFHKANQLRDHHAMAHMPAGTRSFICPHEDCSASFAMRQQLKAHEKTHDASRYTCSHPSHQSHPTFPTWSALQTHLHTDHPPQCPHPECGGKIFKSAQRLKDHLKVHALRAEDAVLRMESGEEDDRADAAVLAAGRKRRRSSAAGLDGDKGKKRVRLAKVDEAIEKEFGCEEEDCDRILASKSSLKKHRQSVHAQASRSVPQQFSTSATKPASGNVDILTGPVSAKSLGDTRRYGCPINRLPDAASDIGVPTRLHCYSRFWRVYDVRRHLKAEHGLELDDEEVRELLVEKP</sequence>
<dbReference type="Pfam" id="PF00096">
    <property type="entry name" value="zf-C2H2"/>
    <property type="match status" value="2"/>
</dbReference>
<dbReference type="Gene3D" id="3.30.160.60">
    <property type="entry name" value="Classic Zinc Finger"/>
    <property type="match status" value="5"/>
</dbReference>
<evidence type="ECO:0000256" key="2">
    <source>
        <dbReference type="ARBA" id="ARBA00022723"/>
    </source>
</evidence>
<gene>
    <name evidence="12" type="ORF">MKK02DRAFT_38522</name>
</gene>
<feature type="region of interest" description="Disordered" evidence="10">
    <location>
        <begin position="365"/>
        <end position="391"/>
    </location>
</feature>
<dbReference type="GO" id="GO:0008270">
    <property type="term" value="F:zinc ion binding"/>
    <property type="evidence" value="ECO:0007669"/>
    <property type="project" value="UniProtKB-KW"/>
</dbReference>
<feature type="domain" description="C2H2-type" evidence="11">
    <location>
        <begin position="109"/>
        <end position="136"/>
    </location>
</feature>
<dbReference type="PANTHER" id="PTHR46179:SF13">
    <property type="entry name" value="C2H2-TYPE DOMAIN-CONTAINING PROTEIN"/>
    <property type="match status" value="1"/>
</dbReference>
<organism evidence="12 13">
    <name type="scientific">Dioszegia hungarica</name>
    <dbReference type="NCBI Taxonomy" id="4972"/>
    <lineage>
        <taxon>Eukaryota</taxon>
        <taxon>Fungi</taxon>
        <taxon>Dikarya</taxon>
        <taxon>Basidiomycota</taxon>
        <taxon>Agaricomycotina</taxon>
        <taxon>Tremellomycetes</taxon>
        <taxon>Tremellales</taxon>
        <taxon>Bulleribasidiaceae</taxon>
        <taxon>Dioszegia</taxon>
    </lineage>
</organism>
<feature type="domain" description="C2H2-type" evidence="11">
    <location>
        <begin position="200"/>
        <end position="229"/>
    </location>
</feature>
<dbReference type="SMART" id="SM00355">
    <property type="entry name" value="ZnF_C2H2"/>
    <property type="match status" value="7"/>
</dbReference>
<feature type="region of interest" description="Disordered" evidence="10">
    <location>
        <begin position="1"/>
        <end position="78"/>
    </location>
</feature>
<name>A0AA38LUG7_9TREE</name>
<comment type="caution">
    <text evidence="12">The sequence shown here is derived from an EMBL/GenBank/DDBJ whole genome shotgun (WGS) entry which is preliminary data.</text>
</comment>
<dbReference type="FunFam" id="3.30.160.60:FF:000624">
    <property type="entry name" value="zinc finger protein 697"/>
    <property type="match status" value="1"/>
</dbReference>
<keyword evidence="2" id="KW-0479">Metal-binding</keyword>
<keyword evidence="4 9" id="KW-0863">Zinc-finger</keyword>
<feature type="domain" description="C2H2-type" evidence="11">
    <location>
        <begin position="79"/>
        <end position="108"/>
    </location>
</feature>
<comment type="subcellular location">
    <subcellularLocation>
        <location evidence="1">Nucleus</location>
    </subcellularLocation>
</comment>
<accession>A0AA38LUG7</accession>
<keyword evidence="13" id="KW-1185">Reference proteome</keyword>
<evidence type="ECO:0000313" key="12">
    <source>
        <dbReference type="EMBL" id="KAI9633856.1"/>
    </source>
</evidence>
<keyword evidence="6" id="KW-0805">Transcription regulation</keyword>
<evidence type="ECO:0000256" key="7">
    <source>
        <dbReference type="ARBA" id="ARBA00023163"/>
    </source>
</evidence>
<evidence type="ECO:0000259" key="11">
    <source>
        <dbReference type="PROSITE" id="PS50157"/>
    </source>
</evidence>
<dbReference type="GO" id="GO:0000981">
    <property type="term" value="F:DNA-binding transcription factor activity, RNA polymerase II-specific"/>
    <property type="evidence" value="ECO:0007669"/>
    <property type="project" value="UniProtKB-ARBA"/>
</dbReference>
<evidence type="ECO:0000256" key="9">
    <source>
        <dbReference type="PROSITE-ProRule" id="PRU00042"/>
    </source>
</evidence>
<keyword evidence="8" id="KW-0539">Nucleus</keyword>
<feature type="domain" description="C2H2-type" evidence="11">
    <location>
        <begin position="139"/>
        <end position="163"/>
    </location>
</feature>
<dbReference type="Proteomes" id="UP001164286">
    <property type="component" value="Unassembled WGS sequence"/>
</dbReference>
<dbReference type="SUPFAM" id="SSF57667">
    <property type="entry name" value="beta-beta-alpha zinc fingers"/>
    <property type="match status" value="3"/>
</dbReference>
<evidence type="ECO:0000256" key="1">
    <source>
        <dbReference type="ARBA" id="ARBA00004123"/>
    </source>
</evidence>
<proteinExistence type="predicted"/>
<keyword evidence="7" id="KW-0804">Transcription</keyword>
<dbReference type="FunFam" id="3.30.160.60:FF:000125">
    <property type="entry name" value="Putative zinc finger protein 143"/>
    <property type="match status" value="1"/>
</dbReference>
<evidence type="ECO:0000256" key="6">
    <source>
        <dbReference type="ARBA" id="ARBA00023015"/>
    </source>
</evidence>
<dbReference type="GeneID" id="77729345"/>
<dbReference type="PROSITE" id="PS50157">
    <property type="entry name" value="ZINC_FINGER_C2H2_2"/>
    <property type="match status" value="6"/>
</dbReference>
<evidence type="ECO:0000313" key="13">
    <source>
        <dbReference type="Proteomes" id="UP001164286"/>
    </source>
</evidence>
<dbReference type="InterPro" id="IPR051061">
    <property type="entry name" value="Zinc_finger_trans_reg"/>
</dbReference>
<feature type="compositionally biased region" description="Polar residues" evidence="10">
    <location>
        <begin position="1"/>
        <end position="10"/>
    </location>
</feature>
<evidence type="ECO:0000256" key="5">
    <source>
        <dbReference type="ARBA" id="ARBA00022833"/>
    </source>
</evidence>
<protein>
    <recommendedName>
        <fullName evidence="11">C2H2-type domain-containing protein</fullName>
    </recommendedName>
</protein>
<dbReference type="RefSeq" id="XP_052943633.1">
    <property type="nucleotide sequence ID" value="XM_053090140.1"/>
</dbReference>
<feature type="domain" description="C2H2-type" evidence="11">
    <location>
        <begin position="169"/>
        <end position="192"/>
    </location>
</feature>
<dbReference type="InterPro" id="IPR036236">
    <property type="entry name" value="Znf_C2H2_sf"/>
</dbReference>
<dbReference type="GO" id="GO:0005634">
    <property type="term" value="C:nucleus"/>
    <property type="evidence" value="ECO:0007669"/>
    <property type="project" value="UniProtKB-SubCell"/>
</dbReference>
<dbReference type="PROSITE" id="PS00028">
    <property type="entry name" value="ZINC_FINGER_C2H2_1"/>
    <property type="match status" value="6"/>
</dbReference>
<keyword evidence="5" id="KW-0862">Zinc</keyword>
<reference evidence="12" key="1">
    <citation type="journal article" date="2022" name="G3 (Bethesda)">
        <title>High quality genome of the basidiomycete yeast Dioszegia hungarica PDD-24b-2 isolated from cloud water.</title>
        <authorList>
            <person name="Jarrige D."/>
            <person name="Haridas S."/>
            <person name="Bleykasten-Grosshans C."/>
            <person name="Joly M."/>
            <person name="Nadalig T."/>
            <person name="Sancelme M."/>
            <person name="Vuilleumier S."/>
            <person name="Grigoriev I.V."/>
            <person name="Amato P."/>
            <person name="Bringel F."/>
        </authorList>
    </citation>
    <scope>NUCLEOTIDE SEQUENCE</scope>
    <source>
        <strain evidence="12">PDD-24b-2</strain>
    </source>
</reference>
<feature type="compositionally biased region" description="Polar residues" evidence="10">
    <location>
        <begin position="368"/>
        <end position="388"/>
    </location>
</feature>
<dbReference type="GO" id="GO:0000978">
    <property type="term" value="F:RNA polymerase II cis-regulatory region sequence-specific DNA binding"/>
    <property type="evidence" value="ECO:0007669"/>
    <property type="project" value="UniProtKB-ARBA"/>
</dbReference>
<evidence type="ECO:0000256" key="3">
    <source>
        <dbReference type="ARBA" id="ARBA00022737"/>
    </source>
</evidence>
<feature type="domain" description="C2H2-type" evidence="11">
    <location>
        <begin position="344"/>
        <end position="374"/>
    </location>
</feature>
<dbReference type="PANTHER" id="PTHR46179">
    <property type="entry name" value="ZINC FINGER PROTEIN"/>
    <property type="match status" value="1"/>
</dbReference>
<dbReference type="AlphaFoldDB" id="A0AA38LUG7"/>
<feature type="compositionally biased region" description="Low complexity" evidence="10">
    <location>
        <begin position="41"/>
        <end position="68"/>
    </location>
</feature>
<dbReference type="EMBL" id="JAKWFO010000008">
    <property type="protein sequence ID" value="KAI9633856.1"/>
    <property type="molecule type" value="Genomic_DNA"/>
</dbReference>
<dbReference type="InterPro" id="IPR013087">
    <property type="entry name" value="Znf_C2H2_type"/>
</dbReference>
<evidence type="ECO:0000256" key="4">
    <source>
        <dbReference type="ARBA" id="ARBA00022771"/>
    </source>
</evidence>
<keyword evidence="3" id="KW-0677">Repeat</keyword>